<feature type="transmembrane region" description="Helical" evidence="1">
    <location>
        <begin position="41"/>
        <end position="58"/>
    </location>
</feature>
<reference evidence="3" key="1">
    <citation type="journal article" date="2015" name="Nature">
        <title>Complex archaea that bridge the gap between prokaryotes and eukaryotes.</title>
        <authorList>
            <person name="Spang A."/>
            <person name="Saw J.H."/>
            <person name="Jorgensen S.L."/>
            <person name="Zaremba-Niedzwiedzka K."/>
            <person name="Martijn J."/>
            <person name="Lind A.E."/>
            <person name="van Eijk R."/>
            <person name="Schleper C."/>
            <person name="Guy L."/>
            <person name="Ettema T.J."/>
        </authorList>
    </citation>
    <scope>NUCLEOTIDE SEQUENCE</scope>
</reference>
<evidence type="ECO:0000313" key="3">
    <source>
        <dbReference type="EMBL" id="KKM67830.1"/>
    </source>
</evidence>
<dbReference type="EMBL" id="LAZR01045491">
    <property type="protein sequence ID" value="KKK98746.1"/>
    <property type="molecule type" value="Genomic_DNA"/>
</dbReference>
<gene>
    <name evidence="3" type="ORF">LCGC14_1467250</name>
    <name evidence="2" type="ORF">LCGC14_2639680</name>
</gene>
<protein>
    <submittedName>
        <fullName evidence="3">Uncharacterized protein</fullName>
    </submittedName>
</protein>
<keyword evidence="1" id="KW-0812">Transmembrane</keyword>
<dbReference type="AlphaFoldDB" id="A0A0F9LU22"/>
<sequence>MLEIIGYVAGVLLIIAVIMFGPIITIWALNTLIGSSIPVNLATWFATLWLASLVASSSRSNK</sequence>
<feature type="transmembrane region" description="Helical" evidence="1">
    <location>
        <begin position="7"/>
        <end position="29"/>
    </location>
</feature>
<dbReference type="EMBL" id="LAZR01010280">
    <property type="protein sequence ID" value="KKM67830.1"/>
    <property type="molecule type" value="Genomic_DNA"/>
</dbReference>
<comment type="caution">
    <text evidence="3">The sequence shown here is derived from an EMBL/GenBank/DDBJ whole genome shotgun (WGS) entry which is preliminary data.</text>
</comment>
<keyword evidence="1" id="KW-1133">Transmembrane helix</keyword>
<proteinExistence type="predicted"/>
<evidence type="ECO:0000256" key="1">
    <source>
        <dbReference type="SAM" id="Phobius"/>
    </source>
</evidence>
<accession>A0A0F9LU22</accession>
<organism evidence="3">
    <name type="scientific">marine sediment metagenome</name>
    <dbReference type="NCBI Taxonomy" id="412755"/>
    <lineage>
        <taxon>unclassified sequences</taxon>
        <taxon>metagenomes</taxon>
        <taxon>ecological metagenomes</taxon>
    </lineage>
</organism>
<name>A0A0F9LU22_9ZZZZ</name>
<keyword evidence="1" id="KW-0472">Membrane</keyword>
<evidence type="ECO:0000313" key="2">
    <source>
        <dbReference type="EMBL" id="KKK98746.1"/>
    </source>
</evidence>